<feature type="non-terminal residue" evidence="2">
    <location>
        <position position="434"/>
    </location>
</feature>
<protein>
    <submittedName>
        <fullName evidence="2">Uncharacterized protein</fullName>
    </submittedName>
</protein>
<name>A0A0B7AHX2_9EUPU</name>
<feature type="region of interest" description="Disordered" evidence="1">
    <location>
        <begin position="410"/>
        <end position="434"/>
    </location>
</feature>
<feature type="non-terminal residue" evidence="2">
    <location>
        <position position="1"/>
    </location>
</feature>
<sequence length="434" mass="50235">YKKILEYENDAKWLKNWRNRLEANPEDPILINQLVQDILRCSDHPFTELLHKYQFQIYQRLYPLVANRHEEVDMVTVPLPLSVWPCIDDVTEIFSDNIYSVISKERSSLRKDEDSVSITRIEDNAQEKRKSLQVNENNALVERSEEAGDDKRTDVFESESDLQTEEKIIFTDNRNVNLNVAQSDVDSWDDPLRIRSKLHSSVKVILEDGHEHLSLNEYNNTLSSCDHPTGEASGEHDIGDLNVVETDEMLDEKTDEILDEREVSDTNTVIEQLTAIEEEQDSNTLNDIPEDTTKEEVTAQNTRKISKQNTYDIDNNTGDRHEESYIVDKAKTSLRRGLAVDSSKELESQVSWERRQAQLLMRQVTKDYSSYSLGHSDYDENNLDYLFDDNDDEDYGWFANYDSVKIVHQNDISSTPQEHTPSELTVQNPSSSFD</sequence>
<proteinExistence type="predicted"/>
<gene>
    <name evidence="2" type="primary">ORF119714</name>
</gene>
<dbReference type="AlphaFoldDB" id="A0A0B7AHX2"/>
<evidence type="ECO:0000256" key="1">
    <source>
        <dbReference type="SAM" id="MobiDB-lite"/>
    </source>
</evidence>
<evidence type="ECO:0000313" key="2">
    <source>
        <dbReference type="EMBL" id="CEK80227.1"/>
    </source>
</evidence>
<reference evidence="2" key="1">
    <citation type="submission" date="2014-12" db="EMBL/GenBank/DDBJ databases">
        <title>Insight into the proteome of Arion vulgaris.</title>
        <authorList>
            <person name="Aradska J."/>
            <person name="Bulat T."/>
            <person name="Smidak R."/>
            <person name="Sarate P."/>
            <person name="Gangsoo J."/>
            <person name="Sialana F."/>
            <person name="Bilban M."/>
            <person name="Lubec G."/>
        </authorList>
    </citation>
    <scope>NUCLEOTIDE SEQUENCE</scope>
    <source>
        <tissue evidence="2">Skin</tissue>
    </source>
</reference>
<dbReference type="EMBL" id="HACG01033362">
    <property type="protein sequence ID" value="CEK80227.1"/>
    <property type="molecule type" value="Transcribed_RNA"/>
</dbReference>
<organism evidence="2">
    <name type="scientific">Arion vulgaris</name>
    <dbReference type="NCBI Taxonomy" id="1028688"/>
    <lineage>
        <taxon>Eukaryota</taxon>
        <taxon>Metazoa</taxon>
        <taxon>Spiralia</taxon>
        <taxon>Lophotrochozoa</taxon>
        <taxon>Mollusca</taxon>
        <taxon>Gastropoda</taxon>
        <taxon>Heterobranchia</taxon>
        <taxon>Euthyneura</taxon>
        <taxon>Panpulmonata</taxon>
        <taxon>Eupulmonata</taxon>
        <taxon>Stylommatophora</taxon>
        <taxon>Helicina</taxon>
        <taxon>Arionoidea</taxon>
        <taxon>Arionidae</taxon>
        <taxon>Arion</taxon>
    </lineage>
</organism>
<accession>A0A0B7AHX2</accession>